<organism evidence="2 3">
    <name type="scientific">Halocaridina rubra</name>
    <name type="common">Hawaiian red shrimp</name>
    <dbReference type="NCBI Taxonomy" id="373956"/>
    <lineage>
        <taxon>Eukaryota</taxon>
        <taxon>Metazoa</taxon>
        <taxon>Ecdysozoa</taxon>
        <taxon>Arthropoda</taxon>
        <taxon>Crustacea</taxon>
        <taxon>Multicrustacea</taxon>
        <taxon>Malacostraca</taxon>
        <taxon>Eumalacostraca</taxon>
        <taxon>Eucarida</taxon>
        <taxon>Decapoda</taxon>
        <taxon>Pleocyemata</taxon>
        <taxon>Caridea</taxon>
        <taxon>Atyoidea</taxon>
        <taxon>Atyidae</taxon>
        <taxon>Halocaridina</taxon>
    </lineage>
</organism>
<gene>
    <name evidence="2" type="ORF">SK128_023494</name>
</gene>
<dbReference type="Proteomes" id="UP001381693">
    <property type="component" value="Unassembled WGS sequence"/>
</dbReference>
<evidence type="ECO:0000256" key="1">
    <source>
        <dbReference type="SAM" id="MobiDB-lite"/>
    </source>
</evidence>
<reference evidence="2 3" key="1">
    <citation type="submission" date="2023-11" db="EMBL/GenBank/DDBJ databases">
        <title>Halocaridina rubra genome assembly.</title>
        <authorList>
            <person name="Smith C."/>
        </authorList>
    </citation>
    <scope>NUCLEOTIDE SEQUENCE [LARGE SCALE GENOMIC DNA]</scope>
    <source>
        <strain evidence="2">EP-1</strain>
        <tissue evidence="2">Whole</tissue>
    </source>
</reference>
<keyword evidence="3" id="KW-1185">Reference proteome</keyword>
<accession>A0AAN9A8B9</accession>
<comment type="caution">
    <text evidence="2">The sequence shown here is derived from an EMBL/GenBank/DDBJ whole genome shotgun (WGS) entry which is preliminary data.</text>
</comment>
<dbReference type="AlphaFoldDB" id="A0AAN9A8B9"/>
<evidence type="ECO:0000313" key="3">
    <source>
        <dbReference type="Proteomes" id="UP001381693"/>
    </source>
</evidence>
<dbReference type="EMBL" id="JAXCGZ010007878">
    <property type="protein sequence ID" value="KAK7078353.1"/>
    <property type="molecule type" value="Genomic_DNA"/>
</dbReference>
<protein>
    <submittedName>
        <fullName evidence="2">Uncharacterized protein</fullName>
    </submittedName>
</protein>
<proteinExistence type="predicted"/>
<evidence type="ECO:0000313" key="2">
    <source>
        <dbReference type="EMBL" id="KAK7078353.1"/>
    </source>
</evidence>
<name>A0AAN9A8B9_HALRR</name>
<sequence>MAYPFAIMFENFKKRLDSNPAKKEAVMHVFRTSTSYEEQFACLWNLEEAHETLTPPKLIPINENAPPLNVEYEYVFKNTDDFCEKVDSDRTPGNESDTDDDYFVIPSGEASIDDSSSVSLTEYAFISEDNSAAESSEETGDSEKSYVYVSSCDSSDEFEVIQSPSD</sequence>
<feature type="region of interest" description="Disordered" evidence="1">
    <location>
        <begin position="127"/>
        <end position="146"/>
    </location>
</feature>